<keyword evidence="1" id="KW-0732">Signal</keyword>
<organism evidence="2 3">
    <name type="scientific">Variovorax humicola</name>
    <dbReference type="NCBI Taxonomy" id="1769758"/>
    <lineage>
        <taxon>Bacteria</taxon>
        <taxon>Pseudomonadati</taxon>
        <taxon>Pseudomonadota</taxon>
        <taxon>Betaproteobacteria</taxon>
        <taxon>Burkholderiales</taxon>
        <taxon>Comamonadaceae</taxon>
        <taxon>Variovorax</taxon>
    </lineage>
</organism>
<sequence length="272" mass="28763">MAACARRWKQAIAAAAVLVASFLAPIAHAAGDLPLTAHAQAGQAFDGLRALHPEEMPRLADAQGGVVLRLLGDSTRFLDVVGYATEDIGALSEVCDRAKAGITGYMSFQAVQKGELDAKAVVRNIIEYQDELAVLQPFLARCIARQIPLAEAMLRKIGATQASQLRLGGLKRSQTSLLQLYAGLSACYADTRLGTAYCGLLDTMAELAPVHARALPLVSRAFVVRVLPPSEQLPAGSQRDAMRRILDAMSDLQCAGLCLLAGGDSKPTSGKP</sequence>
<comment type="caution">
    <text evidence="2">The sequence shown here is derived from an EMBL/GenBank/DDBJ whole genome shotgun (WGS) entry which is preliminary data.</text>
</comment>
<evidence type="ECO:0000256" key="1">
    <source>
        <dbReference type="SAM" id="SignalP"/>
    </source>
</evidence>
<dbReference type="RefSeq" id="WP_340364324.1">
    <property type="nucleotide sequence ID" value="NZ_JBBKZV010000007.1"/>
</dbReference>
<name>A0ABU8VZQ2_9BURK</name>
<evidence type="ECO:0000313" key="3">
    <source>
        <dbReference type="Proteomes" id="UP001363010"/>
    </source>
</evidence>
<accession>A0ABU8VZQ2</accession>
<feature type="signal peptide" evidence="1">
    <location>
        <begin position="1"/>
        <end position="29"/>
    </location>
</feature>
<dbReference type="Proteomes" id="UP001363010">
    <property type="component" value="Unassembled WGS sequence"/>
</dbReference>
<dbReference type="EMBL" id="JBBKZV010000007">
    <property type="protein sequence ID" value="MEJ8823289.1"/>
    <property type="molecule type" value="Genomic_DNA"/>
</dbReference>
<evidence type="ECO:0000313" key="2">
    <source>
        <dbReference type="EMBL" id="MEJ8823289.1"/>
    </source>
</evidence>
<protein>
    <submittedName>
        <fullName evidence="2">Uncharacterized protein</fullName>
    </submittedName>
</protein>
<reference evidence="2 3" key="1">
    <citation type="submission" date="2024-03" db="EMBL/GenBank/DDBJ databases">
        <title>Novel species of the genus Variovorax.</title>
        <authorList>
            <person name="Liu Q."/>
            <person name="Xin Y.-H."/>
        </authorList>
    </citation>
    <scope>NUCLEOTIDE SEQUENCE [LARGE SCALE GENOMIC DNA]</scope>
    <source>
        <strain evidence="2 3">KACC 18501</strain>
    </source>
</reference>
<gene>
    <name evidence="2" type="ORF">WKW80_14805</name>
</gene>
<proteinExistence type="predicted"/>
<feature type="chain" id="PRO_5045569778" evidence="1">
    <location>
        <begin position="30"/>
        <end position="272"/>
    </location>
</feature>
<keyword evidence="3" id="KW-1185">Reference proteome</keyword>